<dbReference type="EMBL" id="LAZR01016256">
    <property type="protein sequence ID" value="KKM05286.1"/>
    <property type="molecule type" value="Genomic_DNA"/>
</dbReference>
<sequence>MTLSGEVRDALDLRLTYIRQAVAAIAVLATGDFALVLPTGVDDIWIYYVRVVAAVGGSTDFDLELYDHSDRGEDDLTLLEQNALAPPRVFIRARINNSYVSPVPYQDQTGGNTVWGRIRNNVGAVSAFDVVLGYKAARGLP</sequence>
<reference evidence="1" key="1">
    <citation type="journal article" date="2015" name="Nature">
        <title>Complex archaea that bridge the gap between prokaryotes and eukaryotes.</title>
        <authorList>
            <person name="Spang A."/>
            <person name="Saw J.H."/>
            <person name="Jorgensen S.L."/>
            <person name="Zaremba-Niedzwiedzka K."/>
            <person name="Martijn J."/>
            <person name="Lind A.E."/>
            <person name="van Eijk R."/>
            <person name="Schleper C."/>
            <person name="Guy L."/>
            <person name="Ettema T.J."/>
        </authorList>
    </citation>
    <scope>NUCLEOTIDE SEQUENCE</scope>
</reference>
<protein>
    <submittedName>
        <fullName evidence="1">Uncharacterized protein</fullName>
    </submittedName>
</protein>
<comment type="caution">
    <text evidence="1">The sequence shown here is derived from an EMBL/GenBank/DDBJ whole genome shotgun (WGS) entry which is preliminary data.</text>
</comment>
<name>A0A0F9JHS6_9ZZZZ</name>
<dbReference type="AlphaFoldDB" id="A0A0F9JHS6"/>
<evidence type="ECO:0000313" key="1">
    <source>
        <dbReference type="EMBL" id="KKM05286.1"/>
    </source>
</evidence>
<accession>A0A0F9JHS6</accession>
<gene>
    <name evidence="1" type="ORF">LCGC14_1755630</name>
</gene>
<organism evidence="1">
    <name type="scientific">marine sediment metagenome</name>
    <dbReference type="NCBI Taxonomy" id="412755"/>
    <lineage>
        <taxon>unclassified sequences</taxon>
        <taxon>metagenomes</taxon>
        <taxon>ecological metagenomes</taxon>
    </lineage>
</organism>
<proteinExistence type="predicted"/>